<dbReference type="EMBL" id="JAUHHV010000005">
    <property type="protein sequence ID" value="KAK1422712.1"/>
    <property type="molecule type" value="Genomic_DNA"/>
</dbReference>
<gene>
    <name evidence="6" type="ORF">QVD17_17998</name>
</gene>
<feature type="domain" description="EF-hand" evidence="5">
    <location>
        <begin position="306"/>
        <end position="341"/>
    </location>
</feature>
<dbReference type="InterPro" id="IPR004713">
    <property type="entry name" value="CaH_exchang"/>
</dbReference>
<feature type="transmembrane region" description="Helical" evidence="4">
    <location>
        <begin position="491"/>
        <end position="509"/>
    </location>
</feature>
<accession>A0AAD8KLW4</accession>
<feature type="transmembrane region" description="Helical" evidence="4">
    <location>
        <begin position="73"/>
        <end position="91"/>
    </location>
</feature>
<dbReference type="PROSITE" id="PS50222">
    <property type="entry name" value="EF_HAND_2"/>
    <property type="match status" value="2"/>
</dbReference>
<feature type="transmembrane region" description="Helical" evidence="4">
    <location>
        <begin position="7"/>
        <end position="25"/>
    </location>
</feature>
<keyword evidence="7" id="KW-1185">Reference proteome</keyword>
<organism evidence="6 7">
    <name type="scientific">Tagetes erecta</name>
    <name type="common">African marigold</name>
    <dbReference type="NCBI Taxonomy" id="13708"/>
    <lineage>
        <taxon>Eukaryota</taxon>
        <taxon>Viridiplantae</taxon>
        <taxon>Streptophyta</taxon>
        <taxon>Embryophyta</taxon>
        <taxon>Tracheophyta</taxon>
        <taxon>Spermatophyta</taxon>
        <taxon>Magnoliopsida</taxon>
        <taxon>eudicotyledons</taxon>
        <taxon>Gunneridae</taxon>
        <taxon>Pentapetalae</taxon>
        <taxon>asterids</taxon>
        <taxon>campanulids</taxon>
        <taxon>Asterales</taxon>
        <taxon>Asteraceae</taxon>
        <taxon>Asteroideae</taxon>
        <taxon>Heliantheae alliance</taxon>
        <taxon>Tageteae</taxon>
        <taxon>Tagetes</taxon>
    </lineage>
</organism>
<evidence type="ECO:0000256" key="2">
    <source>
        <dbReference type="ARBA" id="ARBA00022837"/>
    </source>
</evidence>
<feature type="transmembrane region" description="Helical" evidence="4">
    <location>
        <begin position="111"/>
        <end position="134"/>
    </location>
</feature>
<dbReference type="PANTHER" id="PTHR31503:SF83">
    <property type="entry name" value="GUANYLATE CYCLASE ACTIVATING PROTEIN"/>
    <property type="match status" value="1"/>
</dbReference>
<feature type="transmembrane region" description="Helical" evidence="4">
    <location>
        <begin position="184"/>
        <end position="201"/>
    </location>
</feature>
<feature type="transmembrane region" description="Helical" evidence="4">
    <location>
        <begin position="45"/>
        <end position="66"/>
    </location>
</feature>
<proteinExistence type="predicted"/>
<dbReference type="Gene3D" id="1.10.238.10">
    <property type="entry name" value="EF-hand"/>
    <property type="match status" value="1"/>
</dbReference>
<sequence>MHIFGKNGSYIIFLVVLMAFCWEIIEGTSVTCELQYGFLPCTDGLWGRLFLIAVYQYLMSIGQSYISDGSDKFFALIGPGIFGASLFHILANFPTLFMVLESRLSSDDTGAASSASTGMSVLAGSAVMSLTLVWPSVIVFGSYDLADDNEEDDDTLLPELPEEEPPFLTKLTAYGLTTDSETSYTARLVLASMIPFLILQLPSIIDSASVTRVIVLIALIITLSFFIAYIVYQIFQPWIQNRRFDYVRQQFVKNKLLKLLSTNGKANVKLIKDLYKELDKNHDGKVTNAELKTLLLGIQVQADGEISQDLVDRIMDQIDVTGDEFIQEDEFVKVLTKWLKDARKSLSKNDYNPLSFFTKPQATADEEEQEALIPKDTNVDAQTSVWDYLEALGLVVIGAVIAVLIARPLITNIANFATEANVPSFLIPYFVIPCAINIPRLMSTIAAASQKTQRAASLTLSQIYSGLFMGNMSSLSTFLLTVYIKDVPWDVSAEVLVVLVICVAMGIFTSTRTVFPLWTGFVGYLVYPIAILSLYLLTVVWGWS</sequence>
<comment type="caution">
    <text evidence="6">The sequence shown here is derived from an EMBL/GenBank/DDBJ whole genome shotgun (WGS) entry which is preliminary data.</text>
</comment>
<dbReference type="PANTHER" id="PTHR31503">
    <property type="entry name" value="VACUOLAR CALCIUM ION TRANSPORTER"/>
    <property type="match status" value="1"/>
</dbReference>
<keyword evidence="3" id="KW-0406">Ion transport</keyword>
<name>A0AAD8KLW4_TARER</name>
<evidence type="ECO:0000313" key="6">
    <source>
        <dbReference type="EMBL" id="KAK1422712.1"/>
    </source>
</evidence>
<feature type="transmembrane region" description="Helical" evidence="4">
    <location>
        <begin position="521"/>
        <end position="543"/>
    </location>
</feature>
<dbReference type="AlphaFoldDB" id="A0AAD8KLW4"/>
<feature type="transmembrane region" description="Helical" evidence="4">
    <location>
        <begin position="391"/>
        <end position="410"/>
    </location>
</feature>
<keyword evidence="2" id="KW-0106">Calcium</keyword>
<keyword evidence="4" id="KW-1133">Transmembrane helix</keyword>
<evidence type="ECO:0000256" key="1">
    <source>
        <dbReference type="ARBA" id="ARBA00022449"/>
    </source>
</evidence>
<keyword evidence="4" id="KW-0812">Transmembrane</keyword>
<dbReference type="Proteomes" id="UP001229421">
    <property type="component" value="Unassembled WGS sequence"/>
</dbReference>
<dbReference type="InterPro" id="IPR011992">
    <property type="entry name" value="EF-hand-dom_pair"/>
</dbReference>
<dbReference type="GO" id="GO:0005509">
    <property type="term" value="F:calcium ion binding"/>
    <property type="evidence" value="ECO:0007669"/>
    <property type="project" value="InterPro"/>
</dbReference>
<dbReference type="CDD" id="cd00051">
    <property type="entry name" value="EFh"/>
    <property type="match status" value="1"/>
</dbReference>
<dbReference type="InterPro" id="IPR018247">
    <property type="entry name" value="EF_Hand_1_Ca_BS"/>
</dbReference>
<dbReference type="InterPro" id="IPR002048">
    <property type="entry name" value="EF_hand_dom"/>
</dbReference>
<keyword evidence="4" id="KW-0472">Membrane</keyword>
<dbReference type="Pfam" id="PF13499">
    <property type="entry name" value="EF-hand_7"/>
    <property type="match status" value="1"/>
</dbReference>
<dbReference type="SMART" id="SM00054">
    <property type="entry name" value="EFh"/>
    <property type="match status" value="2"/>
</dbReference>
<evidence type="ECO:0000256" key="3">
    <source>
        <dbReference type="ARBA" id="ARBA00023065"/>
    </source>
</evidence>
<feature type="domain" description="EF-hand" evidence="5">
    <location>
        <begin position="266"/>
        <end position="301"/>
    </location>
</feature>
<feature type="transmembrane region" description="Helical" evidence="4">
    <location>
        <begin position="422"/>
        <end position="442"/>
    </location>
</feature>
<evidence type="ECO:0000256" key="4">
    <source>
        <dbReference type="SAM" id="Phobius"/>
    </source>
</evidence>
<dbReference type="GO" id="GO:0006874">
    <property type="term" value="P:intracellular calcium ion homeostasis"/>
    <property type="evidence" value="ECO:0007669"/>
    <property type="project" value="TreeGrafter"/>
</dbReference>
<keyword evidence="1" id="KW-0813">Transport</keyword>
<dbReference type="SUPFAM" id="SSF47473">
    <property type="entry name" value="EF-hand"/>
    <property type="match status" value="1"/>
</dbReference>
<dbReference type="GO" id="GO:0016020">
    <property type="term" value="C:membrane"/>
    <property type="evidence" value="ECO:0007669"/>
    <property type="project" value="InterPro"/>
</dbReference>
<feature type="transmembrane region" description="Helical" evidence="4">
    <location>
        <begin position="463"/>
        <end position="485"/>
    </location>
</feature>
<evidence type="ECO:0000313" key="7">
    <source>
        <dbReference type="Proteomes" id="UP001229421"/>
    </source>
</evidence>
<reference evidence="6" key="1">
    <citation type="journal article" date="2023" name="bioRxiv">
        <title>Improved chromosome-level genome assembly for marigold (Tagetes erecta).</title>
        <authorList>
            <person name="Jiang F."/>
            <person name="Yuan L."/>
            <person name="Wang S."/>
            <person name="Wang H."/>
            <person name="Xu D."/>
            <person name="Wang A."/>
            <person name="Fan W."/>
        </authorList>
    </citation>
    <scope>NUCLEOTIDE SEQUENCE</scope>
    <source>
        <strain evidence="6">WSJ</strain>
        <tissue evidence="6">Leaf</tissue>
    </source>
</reference>
<dbReference type="GO" id="GO:0015369">
    <property type="term" value="F:calcium:proton antiporter activity"/>
    <property type="evidence" value="ECO:0007669"/>
    <property type="project" value="TreeGrafter"/>
</dbReference>
<evidence type="ECO:0000259" key="5">
    <source>
        <dbReference type="PROSITE" id="PS50222"/>
    </source>
</evidence>
<protein>
    <recommendedName>
        <fullName evidence="5">EF-hand domain-containing protein</fullName>
    </recommendedName>
</protein>
<dbReference type="PROSITE" id="PS00018">
    <property type="entry name" value="EF_HAND_1"/>
    <property type="match status" value="1"/>
</dbReference>
<keyword evidence="1" id="KW-0050">Antiport</keyword>
<feature type="transmembrane region" description="Helical" evidence="4">
    <location>
        <begin position="213"/>
        <end position="235"/>
    </location>
</feature>